<feature type="non-terminal residue" evidence="2">
    <location>
        <position position="1"/>
    </location>
</feature>
<dbReference type="AlphaFoldDB" id="A0A0A9XI45"/>
<dbReference type="InterPro" id="IPR002156">
    <property type="entry name" value="RNaseH_domain"/>
</dbReference>
<accession>A0A0A9XI45</accession>
<dbReference type="InterPro" id="IPR036397">
    <property type="entry name" value="RNaseH_sf"/>
</dbReference>
<keyword evidence="2" id="KW-0548">Nucleotidyltransferase</keyword>
<sequence>QKQQLTINYDDISIAPVEKCKYLGVILDDKLSGVHHTTYIINRCSKDVLALKSMRGSAWGNHPDTQEQLMKHLILPKIDYGIHLYALGHSRNIQKLQVFQNTALRQITSAVKTTPIPSLHSVTNAVYISTRVSYVSERNLSRLLMFHSALRETANIFIQPPIKYNNHAKFRAQVQTVVNLLEEEHVHLYTNEQLAFRVLPSHKQKVRISPTIPTISKKNTMTESQLRALTLEHLQCNYNEYTCKIYTDGSKMDNGNTALAFYCDLDHIAAGVKRHPSTSIFQAELDAISVALHHALTHHANYNVLIVSDSQSAIEFLQNLSIGDNPDFITQNILKSFTAATNQHKIAIQWIPSHINVSGNDIADLMAKFHSKYG</sequence>
<evidence type="ECO:0000259" key="1">
    <source>
        <dbReference type="PROSITE" id="PS50879"/>
    </source>
</evidence>
<keyword evidence="2" id="KW-0695">RNA-directed DNA polymerase</keyword>
<name>A0A0A9XI45_LYGHE</name>
<dbReference type="CDD" id="cd09276">
    <property type="entry name" value="Rnase_HI_RT_non_LTR"/>
    <property type="match status" value="1"/>
</dbReference>
<proteinExistence type="predicted"/>
<dbReference type="GO" id="GO:0003676">
    <property type="term" value="F:nucleic acid binding"/>
    <property type="evidence" value="ECO:0007669"/>
    <property type="project" value="InterPro"/>
</dbReference>
<dbReference type="InterPro" id="IPR012337">
    <property type="entry name" value="RNaseH-like_sf"/>
</dbReference>
<feature type="non-terminal residue" evidence="2">
    <location>
        <position position="374"/>
    </location>
</feature>
<reference evidence="2" key="2">
    <citation type="submission" date="2014-07" db="EMBL/GenBank/DDBJ databases">
        <authorList>
            <person name="Hull J."/>
        </authorList>
    </citation>
    <scope>NUCLEOTIDE SEQUENCE</scope>
</reference>
<dbReference type="EMBL" id="GBHO01023202">
    <property type="protein sequence ID" value="JAG20402.1"/>
    <property type="molecule type" value="Transcribed_RNA"/>
</dbReference>
<organism evidence="2">
    <name type="scientific">Lygus hesperus</name>
    <name type="common">Western plant bug</name>
    <dbReference type="NCBI Taxonomy" id="30085"/>
    <lineage>
        <taxon>Eukaryota</taxon>
        <taxon>Metazoa</taxon>
        <taxon>Ecdysozoa</taxon>
        <taxon>Arthropoda</taxon>
        <taxon>Hexapoda</taxon>
        <taxon>Insecta</taxon>
        <taxon>Pterygota</taxon>
        <taxon>Neoptera</taxon>
        <taxon>Paraneoptera</taxon>
        <taxon>Hemiptera</taxon>
        <taxon>Heteroptera</taxon>
        <taxon>Panheteroptera</taxon>
        <taxon>Cimicomorpha</taxon>
        <taxon>Miridae</taxon>
        <taxon>Mirini</taxon>
        <taxon>Lygus</taxon>
    </lineage>
</organism>
<dbReference type="SUPFAM" id="SSF53098">
    <property type="entry name" value="Ribonuclease H-like"/>
    <property type="match status" value="1"/>
</dbReference>
<gene>
    <name evidence="2" type="primary">RTase_123</name>
    <name evidence="2" type="ORF">CM83_15719</name>
</gene>
<dbReference type="GO" id="GO:0004523">
    <property type="term" value="F:RNA-DNA hybrid ribonuclease activity"/>
    <property type="evidence" value="ECO:0007669"/>
    <property type="project" value="InterPro"/>
</dbReference>
<protein>
    <submittedName>
        <fullName evidence="2">Putative RNA-directed DNA polymerase from transposon BS</fullName>
    </submittedName>
</protein>
<dbReference type="PROSITE" id="PS50879">
    <property type="entry name" value="RNASE_H_1"/>
    <property type="match status" value="1"/>
</dbReference>
<feature type="domain" description="RNase H type-1" evidence="1">
    <location>
        <begin position="239"/>
        <end position="372"/>
    </location>
</feature>
<dbReference type="GO" id="GO:0003964">
    <property type="term" value="F:RNA-directed DNA polymerase activity"/>
    <property type="evidence" value="ECO:0007669"/>
    <property type="project" value="UniProtKB-KW"/>
</dbReference>
<reference evidence="2" key="1">
    <citation type="journal article" date="2014" name="PLoS ONE">
        <title>Transcriptome-Based Identification of ABC Transporters in the Western Tarnished Plant Bug Lygus hesperus.</title>
        <authorList>
            <person name="Hull J.J."/>
            <person name="Chaney K."/>
            <person name="Geib S.M."/>
            <person name="Fabrick J.A."/>
            <person name="Brent C.S."/>
            <person name="Walsh D."/>
            <person name="Lavine L.C."/>
        </authorList>
    </citation>
    <scope>NUCLEOTIDE SEQUENCE</scope>
</reference>
<dbReference type="Gene3D" id="3.30.420.10">
    <property type="entry name" value="Ribonuclease H-like superfamily/Ribonuclease H"/>
    <property type="match status" value="1"/>
</dbReference>
<keyword evidence="2" id="KW-0808">Transferase</keyword>
<dbReference type="Pfam" id="PF00075">
    <property type="entry name" value="RNase_H"/>
    <property type="match status" value="1"/>
</dbReference>
<evidence type="ECO:0000313" key="2">
    <source>
        <dbReference type="EMBL" id="JAG20402.1"/>
    </source>
</evidence>